<dbReference type="EMBL" id="KZ084154">
    <property type="protein sequence ID" value="OSC97277.1"/>
    <property type="molecule type" value="Genomic_DNA"/>
</dbReference>
<organism evidence="2 3">
    <name type="scientific">Trametes coccinea (strain BRFM310)</name>
    <name type="common">Pycnoporus coccineus</name>
    <dbReference type="NCBI Taxonomy" id="1353009"/>
    <lineage>
        <taxon>Eukaryota</taxon>
        <taxon>Fungi</taxon>
        <taxon>Dikarya</taxon>
        <taxon>Basidiomycota</taxon>
        <taxon>Agaricomycotina</taxon>
        <taxon>Agaricomycetes</taxon>
        <taxon>Polyporales</taxon>
        <taxon>Polyporaceae</taxon>
        <taxon>Trametes</taxon>
    </lineage>
</organism>
<dbReference type="AlphaFoldDB" id="A0A1Y2I812"/>
<proteinExistence type="predicted"/>
<evidence type="ECO:0000313" key="2">
    <source>
        <dbReference type="EMBL" id="OSC97277.1"/>
    </source>
</evidence>
<dbReference type="Proteomes" id="UP000193067">
    <property type="component" value="Unassembled WGS sequence"/>
</dbReference>
<evidence type="ECO:0000256" key="1">
    <source>
        <dbReference type="SAM" id="MobiDB-lite"/>
    </source>
</evidence>
<sequence length="186" mass="20293">MHCVEPESRLLSARAEPASWRHRGLYAYYAYAAEDSSLVGAASAWTSDRAPWRLCCTLASVPRMSSASLSSELRSSRASPRARAQLCAHSKLRNGGHMRTLQVPPRSDDDDDDAAATTSLAGSILSRNIHACYERAETRTLSSLSRSSSHSAGCGMRTAARCSTARSYHTVHRLTGQLEIARRRPS</sequence>
<accession>A0A1Y2I812</accession>
<reference evidence="2 3" key="1">
    <citation type="journal article" date="2015" name="Biotechnol. Biofuels">
        <title>Enhanced degradation of softwood versus hardwood by the white-rot fungus Pycnoporus coccineus.</title>
        <authorList>
            <person name="Couturier M."/>
            <person name="Navarro D."/>
            <person name="Chevret D."/>
            <person name="Henrissat B."/>
            <person name="Piumi F."/>
            <person name="Ruiz-Duenas F.J."/>
            <person name="Martinez A.T."/>
            <person name="Grigoriev I.V."/>
            <person name="Riley R."/>
            <person name="Lipzen A."/>
            <person name="Berrin J.G."/>
            <person name="Master E.R."/>
            <person name="Rosso M.N."/>
        </authorList>
    </citation>
    <scope>NUCLEOTIDE SEQUENCE [LARGE SCALE GENOMIC DNA]</scope>
    <source>
        <strain evidence="2 3">BRFM310</strain>
    </source>
</reference>
<feature type="region of interest" description="Disordered" evidence="1">
    <location>
        <begin position="95"/>
        <end position="115"/>
    </location>
</feature>
<gene>
    <name evidence="2" type="ORF">PYCCODRAFT_1149907</name>
</gene>
<keyword evidence="3" id="KW-1185">Reference proteome</keyword>
<protein>
    <submittedName>
        <fullName evidence="2">Uncharacterized protein</fullName>
    </submittedName>
</protein>
<evidence type="ECO:0000313" key="3">
    <source>
        <dbReference type="Proteomes" id="UP000193067"/>
    </source>
</evidence>
<name>A0A1Y2I812_TRAC3</name>